<evidence type="ECO:0000256" key="1">
    <source>
        <dbReference type="SAM" id="SignalP"/>
    </source>
</evidence>
<sequence length="234" mass="25770">MHLKLTLKCIAAAALLASLASCSIGEVRLKGPVDARMLERAKSIPVGSEVHLESMGGEEAYGVEIARLLRSKNADTRVDKYCASACVGILLAGNKKYVSRGAVIVLHNNAQSWLLVDQSVLTPLERRKIKANVDREVAFHREINVDPRYLGCINQWMRFGEAEFSRVRDDGSIGSIRLQTRLTGVLPSRELWEAMGVSGIQSYPDADALVQNVVRVFPKGSFIIGRPERCPIAR</sequence>
<proteinExistence type="predicted"/>
<protein>
    <recommendedName>
        <fullName evidence="3">Lipoprotein</fullName>
    </recommendedName>
</protein>
<dbReference type="AlphaFoldDB" id="A0AB39KWV8"/>
<dbReference type="EMBL" id="CP158375">
    <property type="protein sequence ID" value="XDO98279.1"/>
    <property type="molecule type" value="Genomic_DNA"/>
</dbReference>
<name>A0AB39KWV8_9CAUL</name>
<keyword evidence="1" id="KW-0732">Signal</keyword>
<dbReference type="SUPFAM" id="SSF52096">
    <property type="entry name" value="ClpP/crotonase"/>
    <property type="match status" value="1"/>
</dbReference>
<feature type="signal peptide" evidence="1">
    <location>
        <begin position="1"/>
        <end position="20"/>
    </location>
</feature>
<dbReference type="Gene3D" id="3.90.226.10">
    <property type="entry name" value="2-enoyl-CoA Hydratase, Chain A, domain 1"/>
    <property type="match status" value="1"/>
</dbReference>
<reference evidence="2" key="1">
    <citation type="submission" date="2024-06" db="EMBL/GenBank/DDBJ databases">
        <title>Caulobacter inopinatus, sp. nov.</title>
        <authorList>
            <person name="Donachie S.P."/>
        </authorList>
    </citation>
    <scope>NUCLEOTIDE SEQUENCE</scope>
    <source>
        <strain evidence="2">73W</strain>
    </source>
</reference>
<dbReference type="PROSITE" id="PS51257">
    <property type="entry name" value="PROKAR_LIPOPROTEIN"/>
    <property type="match status" value="1"/>
</dbReference>
<gene>
    <name evidence="2" type="ORF">ABOZ73_07640</name>
</gene>
<feature type="chain" id="PRO_5044337573" description="Lipoprotein" evidence="1">
    <location>
        <begin position="21"/>
        <end position="234"/>
    </location>
</feature>
<dbReference type="InterPro" id="IPR029045">
    <property type="entry name" value="ClpP/crotonase-like_dom_sf"/>
</dbReference>
<evidence type="ECO:0000313" key="2">
    <source>
        <dbReference type="EMBL" id="XDO98279.1"/>
    </source>
</evidence>
<dbReference type="RefSeq" id="WP_369062061.1">
    <property type="nucleotide sequence ID" value="NZ_CP158375.1"/>
</dbReference>
<organism evidence="2">
    <name type="scientific">Caulobacter sp. 73W</name>
    <dbReference type="NCBI Taxonomy" id="3161137"/>
    <lineage>
        <taxon>Bacteria</taxon>
        <taxon>Pseudomonadati</taxon>
        <taxon>Pseudomonadota</taxon>
        <taxon>Alphaproteobacteria</taxon>
        <taxon>Caulobacterales</taxon>
        <taxon>Caulobacteraceae</taxon>
        <taxon>Caulobacter</taxon>
    </lineage>
</organism>
<evidence type="ECO:0008006" key="3">
    <source>
        <dbReference type="Google" id="ProtNLM"/>
    </source>
</evidence>
<accession>A0AB39KWV8</accession>